<dbReference type="Gene3D" id="1.10.10.10">
    <property type="entry name" value="Winged helix-like DNA-binding domain superfamily/Winged helix DNA-binding domain"/>
    <property type="match status" value="1"/>
</dbReference>
<dbReference type="InterPro" id="IPR000792">
    <property type="entry name" value="Tscrpt_reg_LuxR_C"/>
</dbReference>
<keyword evidence="3" id="KW-0804">Transcription</keyword>
<gene>
    <name evidence="5" type="ORF">J2S74_002935</name>
</gene>
<keyword evidence="6" id="KW-1185">Reference proteome</keyword>
<reference evidence="5 6" key="1">
    <citation type="submission" date="2023-07" db="EMBL/GenBank/DDBJ databases">
        <title>Genomic Encyclopedia of Type Strains, Phase IV (KMG-IV): sequencing the most valuable type-strain genomes for metagenomic binning, comparative biology and taxonomic classification.</title>
        <authorList>
            <person name="Goeker M."/>
        </authorList>
    </citation>
    <scope>NUCLEOTIDE SEQUENCE [LARGE SCALE GENOMIC DNA]</scope>
    <source>
        <strain evidence="5 6">DSM 9768</strain>
    </source>
</reference>
<sequence>MAYVLDGLEVNLENSNQIYIETVRENVAIPCKLTKREEEILIIMSIYGSSNQELSNMLYLSDSTVKNHIRNILKKTKKKSTRELLALVMSHAFKLIK</sequence>
<organism evidence="5 6">
    <name type="scientific">Evansella vedderi</name>
    <dbReference type="NCBI Taxonomy" id="38282"/>
    <lineage>
        <taxon>Bacteria</taxon>
        <taxon>Bacillati</taxon>
        <taxon>Bacillota</taxon>
        <taxon>Bacilli</taxon>
        <taxon>Bacillales</taxon>
        <taxon>Bacillaceae</taxon>
        <taxon>Evansella</taxon>
    </lineage>
</organism>
<dbReference type="SUPFAM" id="SSF46894">
    <property type="entry name" value="C-terminal effector domain of the bipartite response regulators"/>
    <property type="match status" value="1"/>
</dbReference>
<dbReference type="PANTHER" id="PTHR44688:SF16">
    <property type="entry name" value="DNA-BINDING TRANSCRIPTIONAL ACTIVATOR DEVR_DOSR"/>
    <property type="match status" value="1"/>
</dbReference>
<dbReference type="SMART" id="SM00421">
    <property type="entry name" value="HTH_LUXR"/>
    <property type="match status" value="1"/>
</dbReference>
<dbReference type="PANTHER" id="PTHR44688">
    <property type="entry name" value="DNA-BINDING TRANSCRIPTIONAL ACTIVATOR DEVR_DOSR"/>
    <property type="match status" value="1"/>
</dbReference>
<evidence type="ECO:0000256" key="3">
    <source>
        <dbReference type="ARBA" id="ARBA00023163"/>
    </source>
</evidence>
<dbReference type="GO" id="GO:0003677">
    <property type="term" value="F:DNA binding"/>
    <property type="evidence" value="ECO:0007669"/>
    <property type="project" value="UniProtKB-KW"/>
</dbReference>
<protein>
    <submittedName>
        <fullName evidence="5">DNA-binding NarL/FixJ family response regulator</fullName>
    </submittedName>
</protein>
<keyword evidence="1" id="KW-0805">Transcription regulation</keyword>
<evidence type="ECO:0000259" key="4">
    <source>
        <dbReference type="SMART" id="SM00421"/>
    </source>
</evidence>
<evidence type="ECO:0000313" key="5">
    <source>
        <dbReference type="EMBL" id="MDQ0255553.1"/>
    </source>
</evidence>
<dbReference type="InterPro" id="IPR036388">
    <property type="entry name" value="WH-like_DNA-bd_sf"/>
</dbReference>
<evidence type="ECO:0000313" key="6">
    <source>
        <dbReference type="Proteomes" id="UP001230005"/>
    </source>
</evidence>
<dbReference type="Proteomes" id="UP001230005">
    <property type="component" value="Unassembled WGS sequence"/>
</dbReference>
<dbReference type="EMBL" id="JAUSUG010000011">
    <property type="protein sequence ID" value="MDQ0255553.1"/>
    <property type="molecule type" value="Genomic_DNA"/>
</dbReference>
<dbReference type="InterPro" id="IPR016032">
    <property type="entry name" value="Sig_transdc_resp-reg_C-effctor"/>
</dbReference>
<name>A0ABT9ZWG2_9BACI</name>
<accession>A0ABT9ZWG2</accession>
<feature type="domain" description="HTH luxR-type" evidence="4">
    <location>
        <begin position="30"/>
        <end position="88"/>
    </location>
</feature>
<evidence type="ECO:0000256" key="2">
    <source>
        <dbReference type="ARBA" id="ARBA00023125"/>
    </source>
</evidence>
<comment type="caution">
    <text evidence="5">The sequence shown here is derived from an EMBL/GenBank/DDBJ whole genome shotgun (WGS) entry which is preliminary data.</text>
</comment>
<dbReference type="RefSeq" id="WP_307326509.1">
    <property type="nucleotide sequence ID" value="NZ_JAUSUG010000011.1"/>
</dbReference>
<dbReference type="Pfam" id="PF00196">
    <property type="entry name" value="GerE"/>
    <property type="match status" value="1"/>
</dbReference>
<evidence type="ECO:0000256" key="1">
    <source>
        <dbReference type="ARBA" id="ARBA00023015"/>
    </source>
</evidence>
<proteinExistence type="predicted"/>
<keyword evidence="2 5" id="KW-0238">DNA-binding</keyword>